<dbReference type="PROSITE" id="PS51257">
    <property type="entry name" value="PROKAR_LIPOPROTEIN"/>
    <property type="match status" value="1"/>
</dbReference>
<dbReference type="Pfam" id="PF13460">
    <property type="entry name" value="NAD_binding_10"/>
    <property type="match status" value="1"/>
</dbReference>
<dbReference type="GeneID" id="19277707"/>
<accession>W3WPE1</accession>
<dbReference type="GO" id="GO:0042602">
    <property type="term" value="F:riboflavin reductase (NADPH) activity"/>
    <property type="evidence" value="ECO:0007669"/>
    <property type="project" value="TreeGrafter"/>
</dbReference>
<dbReference type="EMBL" id="KI912118">
    <property type="protein sequence ID" value="ETS75750.1"/>
    <property type="molecule type" value="Genomic_DNA"/>
</dbReference>
<reference evidence="4" key="1">
    <citation type="journal article" date="2015" name="BMC Genomics">
        <title>Genomic and transcriptomic analysis of the endophytic fungus Pestalotiopsis fici reveals its lifestyle and high potential for synthesis of natural products.</title>
        <authorList>
            <person name="Wang X."/>
            <person name="Zhang X."/>
            <person name="Liu L."/>
            <person name="Xiang M."/>
            <person name="Wang W."/>
            <person name="Sun X."/>
            <person name="Che Y."/>
            <person name="Guo L."/>
            <person name="Liu G."/>
            <person name="Guo L."/>
            <person name="Wang C."/>
            <person name="Yin W.B."/>
            <person name="Stadler M."/>
            <person name="Zhang X."/>
            <person name="Liu X."/>
        </authorList>
    </citation>
    <scope>NUCLEOTIDE SEQUENCE [LARGE SCALE GENOMIC DNA]</scope>
    <source>
        <strain evidence="4">W106-1 / CGMCC3.15140</strain>
    </source>
</reference>
<evidence type="ECO:0000313" key="3">
    <source>
        <dbReference type="EMBL" id="ETS75750.1"/>
    </source>
</evidence>
<dbReference type="AlphaFoldDB" id="W3WPE1"/>
<proteinExistence type="inferred from homology"/>
<dbReference type="PANTHER" id="PTHR43355">
    <property type="entry name" value="FLAVIN REDUCTASE (NADPH)"/>
    <property type="match status" value="1"/>
</dbReference>
<dbReference type="HOGENOM" id="CLU_066707_0_0_1"/>
<dbReference type="InterPro" id="IPR036291">
    <property type="entry name" value="NAD(P)-bd_dom_sf"/>
</dbReference>
<protein>
    <recommendedName>
        <fullName evidence="2">NAD(P)-binding domain-containing protein</fullName>
    </recommendedName>
</protein>
<name>W3WPE1_PESFW</name>
<evidence type="ECO:0000259" key="2">
    <source>
        <dbReference type="Pfam" id="PF13460"/>
    </source>
</evidence>
<dbReference type="InParanoid" id="W3WPE1"/>
<dbReference type="OMA" id="MLPLYHW"/>
<feature type="domain" description="NAD(P)-binding" evidence="2">
    <location>
        <begin position="12"/>
        <end position="254"/>
    </location>
</feature>
<dbReference type="InterPro" id="IPR051606">
    <property type="entry name" value="Polyketide_Oxido-like"/>
</dbReference>
<sequence length="274" mass="29335">MSTNTKSIAFLGATGGCGLSALRHALAAGHTCIALCRTPSKLTDRFPPAEYPHLTVVQGNAHDVAAVKRCLVDPRHPDQPRLVDSVVFSIGGTFIPSRLTIDDPHVCERGMETLLQALADIRRTTVSQGGDHDDDDAPTPKSGPVIVAVSTTGISKAGRDLPLVMWALYRGMLGVPHADKEAMENKLVAADEDFVVVRPSLLVDGGGGGDGEAQAPAKEVKVGIEDLKHGRHVVEKQAWGYTISREDVGRWMYENLLRGDQGGEYIGKAVSLTW</sequence>
<organism evidence="3 4">
    <name type="scientific">Pestalotiopsis fici (strain W106-1 / CGMCC3.15140)</name>
    <dbReference type="NCBI Taxonomy" id="1229662"/>
    <lineage>
        <taxon>Eukaryota</taxon>
        <taxon>Fungi</taxon>
        <taxon>Dikarya</taxon>
        <taxon>Ascomycota</taxon>
        <taxon>Pezizomycotina</taxon>
        <taxon>Sordariomycetes</taxon>
        <taxon>Xylariomycetidae</taxon>
        <taxon>Amphisphaeriales</taxon>
        <taxon>Sporocadaceae</taxon>
        <taxon>Pestalotiopsis</taxon>
    </lineage>
</organism>
<dbReference type="Gene3D" id="3.40.50.720">
    <property type="entry name" value="NAD(P)-binding Rossmann-like Domain"/>
    <property type="match status" value="1"/>
</dbReference>
<dbReference type="eggNOG" id="ENOG502S3UW">
    <property type="taxonomic scope" value="Eukaryota"/>
</dbReference>
<dbReference type="OrthoDB" id="63935at2759"/>
<dbReference type="GO" id="GO:0004074">
    <property type="term" value="F:biliverdin reductase [NAD(P)H] activity"/>
    <property type="evidence" value="ECO:0007669"/>
    <property type="project" value="TreeGrafter"/>
</dbReference>
<dbReference type="SUPFAM" id="SSF51735">
    <property type="entry name" value="NAD(P)-binding Rossmann-fold domains"/>
    <property type="match status" value="1"/>
</dbReference>
<dbReference type="PANTHER" id="PTHR43355:SF2">
    <property type="entry name" value="FLAVIN REDUCTASE (NADPH)"/>
    <property type="match status" value="1"/>
</dbReference>
<keyword evidence="4" id="KW-1185">Reference proteome</keyword>
<gene>
    <name evidence="3" type="ORF">PFICI_12694</name>
</gene>
<dbReference type="KEGG" id="pfy:PFICI_12694"/>
<dbReference type="InterPro" id="IPR016040">
    <property type="entry name" value="NAD(P)-bd_dom"/>
</dbReference>
<dbReference type="STRING" id="1229662.W3WPE1"/>
<dbReference type="RefSeq" id="XP_007839466.1">
    <property type="nucleotide sequence ID" value="XM_007841275.1"/>
</dbReference>
<evidence type="ECO:0000256" key="1">
    <source>
        <dbReference type="ARBA" id="ARBA00038376"/>
    </source>
</evidence>
<dbReference type="Proteomes" id="UP000030651">
    <property type="component" value="Unassembled WGS sequence"/>
</dbReference>
<evidence type="ECO:0000313" key="4">
    <source>
        <dbReference type="Proteomes" id="UP000030651"/>
    </source>
</evidence>
<comment type="similarity">
    <text evidence="1">Belongs to the avfA family.</text>
</comment>